<evidence type="ECO:0000256" key="1">
    <source>
        <dbReference type="ARBA" id="ARBA00004202"/>
    </source>
</evidence>
<dbReference type="SMART" id="SM00382">
    <property type="entry name" value="AAA"/>
    <property type="match status" value="1"/>
</dbReference>
<dbReference type="GO" id="GO:0005886">
    <property type="term" value="C:plasma membrane"/>
    <property type="evidence" value="ECO:0007669"/>
    <property type="project" value="UniProtKB-SubCell"/>
</dbReference>
<dbReference type="GO" id="GO:0016887">
    <property type="term" value="F:ATP hydrolysis activity"/>
    <property type="evidence" value="ECO:0007669"/>
    <property type="project" value="InterPro"/>
</dbReference>
<keyword evidence="8" id="KW-1278">Translocase</keyword>
<evidence type="ECO:0000256" key="8">
    <source>
        <dbReference type="ARBA" id="ARBA00022967"/>
    </source>
</evidence>
<keyword evidence="12" id="KW-1185">Reference proteome</keyword>
<sequence length="266" mass="28843">MSLKIRDLGITIAGSTVVRDIDLDVPDAGRIGLVGASGSGKSMICKAILGLLPLDTQVRTSGSITMDGIEILGASDRMLSNFRGSAIGTVFQNPASSLNPMMKAFDQIVLPLKLHYDLRREERRERVMAMLDKVGLDERHAQAYPCELSGGQQQRVAIAAALVTSPRLIIADEPTTALDSLTQRQIIDLLMSLVDQTGSSMLFITHDFSVLRRASQYCYVIDRGAIVEAGRTEVVLEHPSARPTRMLVQAADDLTLHSGITKGDVQ</sequence>
<evidence type="ECO:0000256" key="2">
    <source>
        <dbReference type="ARBA" id="ARBA00005417"/>
    </source>
</evidence>
<dbReference type="RefSeq" id="WP_044086600.1">
    <property type="nucleotide sequence ID" value="NZ_ATLK01000001.1"/>
</dbReference>
<keyword evidence="5" id="KW-0997">Cell inner membrane</keyword>
<keyword evidence="4" id="KW-1003">Cell membrane</keyword>
<dbReference type="InterPro" id="IPR017871">
    <property type="entry name" value="ABC_transporter-like_CS"/>
</dbReference>
<dbReference type="OrthoDB" id="8481147at2"/>
<comment type="subcellular location">
    <subcellularLocation>
        <location evidence="1">Cell membrane</location>
        <topology evidence="1">Peripheral membrane protein</topology>
    </subcellularLocation>
</comment>
<dbReference type="PANTHER" id="PTHR43297:SF14">
    <property type="entry name" value="ATPASE AAA-TYPE CORE DOMAIN-CONTAINING PROTEIN"/>
    <property type="match status" value="1"/>
</dbReference>
<dbReference type="CDD" id="cd03257">
    <property type="entry name" value="ABC_NikE_OppD_transporters"/>
    <property type="match status" value="1"/>
</dbReference>
<feature type="domain" description="ABC transporter" evidence="10">
    <location>
        <begin position="3"/>
        <end position="248"/>
    </location>
</feature>
<evidence type="ECO:0000313" key="11">
    <source>
        <dbReference type="EMBL" id="KFF31083.1"/>
    </source>
</evidence>
<evidence type="ECO:0000256" key="4">
    <source>
        <dbReference type="ARBA" id="ARBA00022475"/>
    </source>
</evidence>
<dbReference type="SUPFAM" id="SSF52540">
    <property type="entry name" value="P-loop containing nucleoside triphosphate hydrolases"/>
    <property type="match status" value="1"/>
</dbReference>
<comment type="caution">
    <text evidence="11">The sequence shown here is derived from an EMBL/GenBank/DDBJ whole genome shotgun (WGS) entry which is preliminary data.</text>
</comment>
<protein>
    <submittedName>
        <fullName evidence="11">Peptide ABC transporter, ATP-binding protein</fullName>
        <ecNumber evidence="11">3.6.3.24</ecNumber>
    </submittedName>
</protein>
<evidence type="ECO:0000256" key="3">
    <source>
        <dbReference type="ARBA" id="ARBA00022448"/>
    </source>
</evidence>
<evidence type="ECO:0000256" key="6">
    <source>
        <dbReference type="ARBA" id="ARBA00022741"/>
    </source>
</evidence>
<evidence type="ECO:0000256" key="9">
    <source>
        <dbReference type="ARBA" id="ARBA00023136"/>
    </source>
</evidence>
<dbReference type="Pfam" id="PF00005">
    <property type="entry name" value="ABC_tran"/>
    <property type="match status" value="1"/>
</dbReference>
<name>A0A080N2A2_9BIFI</name>
<keyword evidence="7 11" id="KW-0067">ATP-binding</keyword>
<organism evidence="11 12">
    <name type="scientific">Bifidobacterium bombi DSM 19703</name>
    <dbReference type="NCBI Taxonomy" id="1341695"/>
    <lineage>
        <taxon>Bacteria</taxon>
        <taxon>Bacillati</taxon>
        <taxon>Actinomycetota</taxon>
        <taxon>Actinomycetes</taxon>
        <taxon>Bifidobacteriales</taxon>
        <taxon>Bifidobacteriaceae</taxon>
        <taxon>Bifidobacterium</taxon>
    </lineage>
</organism>
<dbReference type="InterPro" id="IPR027417">
    <property type="entry name" value="P-loop_NTPase"/>
</dbReference>
<dbReference type="PROSITE" id="PS50893">
    <property type="entry name" value="ABC_TRANSPORTER_2"/>
    <property type="match status" value="1"/>
</dbReference>
<dbReference type="PROSITE" id="PS00211">
    <property type="entry name" value="ABC_TRANSPORTER_1"/>
    <property type="match status" value="1"/>
</dbReference>
<evidence type="ECO:0000256" key="7">
    <source>
        <dbReference type="ARBA" id="ARBA00022840"/>
    </source>
</evidence>
<dbReference type="AlphaFoldDB" id="A0A080N2A2"/>
<keyword evidence="11" id="KW-0378">Hydrolase</keyword>
<dbReference type="Proteomes" id="UP000028730">
    <property type="component" value="Unassembled WGS sequence"/>
</dbReference>
<dbReference type="EC" id="3.6.3.24" evidence="11"/>
<dbReference type="PANTHER" id="PTHR43297">
    <property type="entry name" value="OLIGOPEPTIDE TRANSPORT ATP-BINDING PROTEIN APPD"/>
    <property type="match status" value="1"/>
</dbReference>
<keyword evidence="6" id="KW-0547">Nucleotide-binding</keyword>
<accession>A0A080N2A2</accession>
<dbReference type="STRING" id="1341695.BBOMB_0415"/>
<dbReference type="Gene3D" id="3.40.50.300">
    <property type="entry name" value="P-loop containing nucleotide triphosphate hydrolases"/>
    <property type="match status" value="1"/>
</dbReference>
<dbReference type="InterPro" id="IPR003593">
    <property type="entry name" value="AAA+_ATPase"/>
</dbReference>
<dbReference type="EMBL" id="ATLK01000001">
    <property type="protein sequence ID" value="KFF31083.1"/>
    <property type="molecule type" value="Genomic_DNA"/>
</dbReference>
<evidence type="ECO:0000256" key="5">
    <source>
        <dbReference type="ARBA" id="ARBA00022519"/>
    </source>
</evidence>
<reference evidence="11 12" key="1">
    <citation type="journal article" date="2014" name="Appl. Environ. Microbiol.">
        <title>Genomic encyclopedia of type strains of the genus Bifidobacterium.</title>
        <authorList>
            <person name="Milani C."/>
            <person name="Lugli G.A."/>
            <person name="Duranti S."/>
            <person name="Turroni F."/>
            <person name="Bottacini F."/>
            <person name="Mangifesta M."/>
            <person name="Sanchez B."/>
            <person name="Viappiani A."/>
            <person name="Mancabelli L."/>
            <person name="Taminiau B."/>
            <person name="Delcenserie V."/>
            <person name="Barrangou R."/>
            <person name="Margolles A."/>
            <person name="van Sinderen D."/>
            <person name="Ventura M."/>
        </authorList>
    </citation>
    <scope>NUCLEOTIDE SEQUENCE [LARGE SCALE GENOMIC DNA]</scope>
    <source>
        <strain evidence="11 12">DSM 19703</strain>
    </source>
</reference>
<keyword evidence="3" id="KW-0813">Transport</keyword>
<dbReference type="InterPro" id="IPR050388">
    <property type="entry name" value="ABC_Ni/Peptide_Import"/>
</dbReference>
<proteinExistence type="inferred from homology"/>
<comment type="similarity">
    <text evidence="2">Belongs to the ABC transporter superfamily.</text>
</comment>
<evidence type="ECO:0000313" key="12">
    <source>
        <dbReference type="Proteomes" id="UP000028730"/>
    </source>
</evidence>
<dbReference type="eggNOG" id="COG0444">
    <property type="taxonomic scope" value="Bacteria"/>
</dbReference>
<dbReference type="GO" id="GO:0005524">
    <property type="term" value="F:ATP binding"/>
    <property type="evidence" value="ECO:0007669"/>
    <property type="project" value="UniProtKB-KW"/>
</dbReference>
<gene>
    <name evidence="11" type="ORF">BBOMB_0415</name>
</gene>
<keyword evidence="9" id="KW-0472">Membrane</keyword>
<dbReference type="InterPro" id="IPR003439">
    <property type="entry name" value="ABC_transporter-like_ATP-bd"/>
</dbReference>
<evidence type="ECO:0000259" key="10">
    <source>
        <dbReference type="PROSITE" id="PS50893"/>
    </source>
</evidence>